<name>A0AAJ0FD22_9PEZI</name>
<keyword evidence="5" id="KW-1185">Reference proteome</keyword>
<keyword evidence="2" id="KW-0663">Pyridoxal phosphate</keyword>
<dbReference type="SUPFAM" id="SSF53383">
    <property type="entry name" value="PLP-dependent transferases"/>
    <property type="match status" value="1"/>
</dbReference>
<dbReference type="AlphaFoldDB" id="A0AAJ0FD22"/>
<evidence type="ECO:0000256" key="2">
    <source>
        <dbReference type="ARBA" id="ARBA00022898"/>
    </source>
</evidence>
<comment type="similarity">
    <text evidence="1">Belongs to the class-I pyridoxal-phosphate-dependent aminotransferase family.</text>
</comment>
<dbReference type="Gene3D" id="3.40.640.10">
    <property type="entry name" value="Type I PLP-dependent aspartate aminotransferase-like (Major domain)"/>
    <property type="match status" value="1"/>
</dbReference>
<dbReference type="PANTHER" id="PTHR43510:SF1">
    <property type="entry name" value="AMINOTRANSFERASE FUNCTION, HYPOTHETICAL (EUROFUNG)"/>
    <property type="match status" value="1"/>
</dbReference>
<organism evidence="4 5">
    <name type="scientific">Echria macrotheca</name>
    <dbReference type="NCBI Taxonomy" id="438768"/>
    <lineage>
        <taxon>Eukaryota</taxon>
        <taxon>Fungi</taxon>
        <taxon>Dikarya</taxon>
        <taxon>Ascomycota</taxon>
        <taxon>Pezizomycotina</taxon>
        <taxon>Sordariomycetes</taxon>
        <taxon>Sordariomycetidae</taxon>
        <taxon>Sordariales</taxon>
        <taxon>Schizotheciaceae</taxon>
        <taxon>Echria</taxon>
    </lineage>
</organism>
<evidence type="ECO:0000259" key="3">
    <source>
        <dbReference type="Pfam" id="PF00155"/>
    </source>
</evidence>
<reference evidence="4" key="1">
    <citation type="submission" date="2023-06" db="EMBL/GenBank/DDBJ databases">
        <title>Genome-scale phylogeny and comparative genomics of the fungal order Sordariales.</title>
        <authorList>
            <consortium name="Lawrence Berkeley National Laboratory"/>
            <person name="Hensen N."/>
            <person name="Bonometti L."/>
            <person name="Westerberg I."/>
            <person name="Brannstrom I.O."/>
            <person name="Guillou S."/>
            <person name="Cros-Aarteil S."/>
            <person name="Calhoun S."/>
            <person name="Haridas S."/>
            <person name="Kuo A."/>
            <person name="Mondo S."/>
            <person name="Pangilinan J."/>
            <person name="Riley R."/>
            <person name="Labutti K."/>
            <person name="Andreopoulos B."/>
            <person name="Lipzen A."/>
            <person name="Chen C."/>
            <person name="Yanf M."/>
            <person name="Daum C."/>
            <person name="Ng V."/>
            <person name="Clum A."/>
            <person name="Steindorff A."/>
            <person name="Ohm R."/>
            <person name="Martin F."/>
            <person name="Silar P."/>
            <person name="Natvig D."/>
            <person name="Lalanne C."/>
            <person name="Gautier V."/>
            <person name="Ament-Velasquez S.L."/>
            <person name="Kruys A."/>
            <person name="Hutchinson M.I."/>
            <person name="Powell A.J."/>
            <person name="Barry K."/>
            <person name="Miller A.N."/>
            <person name="Grigoriev I.V."/>
            <person name="Debuchy R."/>
            <person name="Gladieux P."/>
            <person name="Thoren M.H."/>
            <person name="Johannesson H."/>
        </authorList>
    </citation>
    <scope>NUCLEOTIDE SEQUENCE</scope>
    <source>
        <strain evidence="4">PSN4</strain>
    </source>
</reference>
<dbReference type="GO" id="GO:0016740">
    <property type="term" value="F:transferase activity"/>
    <property type="evidence" value="ECO:0007669"/>
    <property type="project" value="UniProtKB-KW"/>
</dbReference>
<dbReference type="EMBL" id="MU839831">
    <property type="protein sequence ID" value="KAK1757139.1"/>
    <property type="molecule type" value="Genomic_DNA"/>
</dbReference>
<dbReference type="InterPro" id="IPR004838">
    <property type="entry name" value="NHTrfase_class1_PyrdxlP-BS"/>
</dbReference>
<keyword evidence="4" id="KW-0808">Transferase</keyword>
<evidence type="ECO:0000313" key="4">
    <source>
        <dbReference type="EMBL" id="KAK1757139.1"/>
    </source>
</evidence>
<evidence type="ECO:0000256" key="1">
    <source>
        <dbReference type="ARBA" id="ARBA00007441"/>
    </source>
</evidence>
<evidence type="ECO:0000313" key="5">
    <source>
        <dbReference type="Proteomes" id="UP001239445"/>
    </source>
</evidence>
<dbReference type="PROSITE" id="PS00105">
    <property type="entry name" value="AA_TRANSFER_CLASS_1"/>
    <property type="match status" value="1"/>
</dbReference>
<sequence length="407" mass="44182">MEGIPEFKLDKWIQQHGPQAKIPLHSSNVGSHSLTYLQSLSPETSSSEAIIDFDMPLAHAPARGSLVLRERIAAMYSPEESGGSSSVGPENVLTMPGSVMANFLGLGGIAKRGEHVVVQYPAFSQLYDVLRFNGVEVSFWRATKGEEDGEWVWDVGVLEGLVRDGETRAVVINNPNNPTGAVLDRAVLEGIARVADRYGMVVYSDEVFRPLFHSDDEKPPSMLEIPRQKGGVTVVTGSTSKAIGLPGIRVGWIVSNDLAFLERVMVVRDYTTTSVSVVDEAIAAFALQDSVYKKLLEGSLGVCKRSLEVLEEFVGEHAGLVEWVKPKGAGTAFLRVRDGKDGGWVDDKEFAGRLLEKTGVSIVPGGYCFGEPDGRDEALKGYFRVSLGVEEKVLREGLGLLSQFLKA</sequence>
<protein>
    <submittedName>
        <fullName evidence="4">PLP-dependent transferase</fullName>
    </submittedName>
</protein>
<dbReference type="InterPro" id="IPR015421">
    <property type="entry name" value="PyrdxlP-dep_Trfase_major"/>
</dbReference>
<proteinExistence type="inferred from homology"/>
<gene>
    <name evidence="4" type="ORF">QBC47DRAFT_444000</name>
</gene>
<feature type="domain" description="Aminotransferase class I/classII large" evidence="3">
    <location>
        <begin position="61"/>
        <end position="398"/>
    </location>
</feature>
<dbReference type="PANTHER" id="PTHR43510">
    <property type="entry name" value="AMINOTRANSFERASE FUNCTION, HYPOTHETICAL (EUROFUNG)"/>
    <property type="match status" value="1"/>
</dbReference>
<comment type="caution">
    <text evidence="4">The sequence shown here is derived from an EMBL/GenBank/DDBJ whole genome shotgun (WGS) entry which is preliminary data.</text>
</comment>
<dbReference type="Pfam" id="PF00155">
    <property type="entry name" value="Aminotran_1_2"/>
    <property type="match status" value="1"/>
</dbReference>
<dbReference type="InterPro" id="IPR004839">
    <property type="entry name" value="Aminotransferase_I/II_large"/>
</dbReference>
<dbReference type="Gene3D" id="3.90.1150.10">
    <property type="entry name" value="Aspartate Aminotransferase, domain 1"/>
    <property type="match status" value="1"/>
</dbReference>
<dbReference type="GO" id="GO:0030170">
    <property type="term" value="F:pyridoxal phosphate binding"/>
    <property type="evidence" value="ECO:0007669"/>
    <property type="project" value="InterPro"/>
</dbReference>
<dbReference type="CDD" id="cd00609">
    <property type="entry name" value="AAT_like"/>
    <property type="match status" value="1"/>
</dbReference>
<dbReference type="InterPro" id="IPR015422">
    <property type="entry name" value="PyrdxlP-dep_Trfase_small"/>
</dbReference>
<dbReference type="Proteomes" id="UP001239445">
    <property type="component" value="Unassembled WGS sequence"/>
</dbReference>
<dbReference type="InterPro" id="IPR015424">
    <property type="entry name" value="PyrdxlP-dep_Trfase"/>
</dbReference>
<accession>A0AAJ0FD22</accession>